<organism evidence="1 2">
    <name type="scientific">Bradyrhizobium australiense</name>
    <dbReference type="NCBI Taxonomy" id="2721161"/>
    <lineage>
        <taxon>Bacteria</taxon>
        <taxon>Pseudomonadati</taxon>
        <taxon>Pseudomonadota</taxon>
        <taxon>Alphaproteobacteria</taxon>
        <taxon>Hyphomicrobiales</taxon>
        <taxon>Nitrobacteraceae</taxon>
        <taxon>Bradyrhizobium</taxon>
    </lineage>
</organism>
<dbReference type="RefSeq" id="WP_171577700.1">
    <property type="nucleotide sequence ID" value="NZ_JAAVLX010000001.1"/>
</dbReference>
<protein>
    <submittedName>
        <fullName evidence="1">Uncharacterized protein</fullName>
    </submittedName>
</protein>
<reference evidence="1 2" key="1">
    <citation type="submission" date="2020-03" db="EMBL/GenBank/DDBJ databases">
        <title>Bradyrhizobium diversity isolated from nodules of Indigofera sp.</title>
        <authorList>
            <person name="Klepa M."/>
            <person name="Helene L."/>
            <person name="Hungria M."/>
        </authorList>
    </citation>
    <scope>NUCLEOTIDE SEQUENCE [LARGE SCALE GENOMIC DNA]</scope>
    <source>
        <strain evidence="1 2">WSM 1791</strain>
    </source>
</reference>
<evidence type="ECO:0000313" key="1">
    <source>
        <dbReference type="EMBL" id="NOJ38410.1"/>
    </source>
</evidence>
<gene>
    <name evidence="1" type="ORF">HCN58_02055</name>
</gene>
<proteinExistence type="predicted"/>
<dbReference type="Proteomes" id="UP000544122">
    <property type="component" value="Unassembled WGS sequence"/>
</dbReference>
<comment type="caution">
    <text evidence="1">The sequence shown here is derived from an EMBL/GenBank/DDBJ whole genome shotgun (WGS) entry which is preliminary data.</text>
</comment>
<name>A0A7Y4GMA2_9BRAD</name>
<sequence length="115" mass="13201">MNASVLKIIADQLPQEVFLQIYRNMFGHAGHDIARRRTFGGVIVGAGFASGDYDLRIPVILGLPLTWWERACFRSKLRADIRDRSDFLRDIGIDVLEAHAEACRFFWQPITLKRL</sequence>
<dbReference type="AlphaFoldDB" id="A0A7Y4GMA2"/>
<keyword evidence="2" id="KW-1185">Reference proteome</keyword>
<evidence type="ECO:0000313" key="2">
    <source>
        <dbReference type="Proteomes" id="UP000544122"/>
    </source>
</evidence>
<accession>A0A7Y4GMA2</accession>
<dbReference type="EMBL" id="JAAVLX010000001">
    <property type="protein sequence ID" value="NOJ38410.1"/>
    <property type="molecule type" value="Genomic_DNA"/>
</dbReference>